<dbReference type="AlphaFoldDB" id="A0A8J6JD57"/>
<evidence type="ECO:0000313" key="2">
    <source>
        <dbReference type="Proteomes" id="UP000661435"/>
    </source>
</evidence>
<dbReference type="Proteomes" id="UP000661435">
    <property type="component" value="Unassembled WGS sequence"/>
</dbReference>
<protein>
    <submittedName>
        <fullName evidence="1">Uncharacterized protein</fullName>
    </submittedName>
</protein>
<organism evidence="1 2">
    <name type="scientific">Lawsonibacter hominis</name>
    <dbReference type="NCBI Taxonomy" id="2763053"/>
    <lineage>
        <taxon>Bacteria</taxon>
        <taxon>Bacillati</taxon>
        <taxon>Bacillota</taxon>
        <taxon>Clostridia</taxon>
        <taxon>Eubacteriales</taxon>
        <taxon>Oscillospiraceae</taxon>
        <taxon>Lawsonibacter</taxon>
    </lineage>
</organism>
<accession>A0A8J6JD57</accession>
<evidence type="ECO:0000313" key="1">
    <source>
        <dbReference type="EMBL" id="MBC5733703.1"/>
    </source>
</evidence>
<reference evidence="1" key="1">
    <citation type="submission" date="2020-08" db="EMBL/GenBank/DDBJ databases">
        <title>Genome public.</title>
        <authorList>
            <person name="Liu C."/>
            <person name="Sun Q."/>
        </authorList>
    </citation>
    <scope>NUCLEOTIDE SEQUENCE</scope>
    <source>
        <strain evidence="1">NSJ-51</strain>
    </source>
</reference>
<gene>
    <name evidence="1" type="ORF">H8S57_08165</name>
</gene>
<dbReference type="EMBL" id="JACOPP010000009">
    <property type="protein sequence ID" value="MBC5733703.1"/>
    <property type="molecule type" value="Genomic_DNA"/>
</dbReference>
<proteinExistence type="predicted"/>
<keyword evidence="2" id="KW-1185">Reference proteome</keyword>
<sequence length="59" mass="6474">MDIIAQTAANGQAMICCGATFSFYENKIFISIPLSKPLCYNVAEKPSRSAADKHSQRHV</sequence>
<name>A0A8J6JD57_9FIRM</name>
<comment type="caution">
    <text evidence="1">The sequence shown here is derived from an EMBL/GenBank/DDBJ whole genome shotgun (WGS) entry which is preliminary data.</text>
</comment>